<dbReference type="PANTHER" id="PTHR43649:SF30">
    <property type="entry name" value="ABC TRANSPORTER SUBSTRATE-BINDING PROTEIN"/>
    <property type="match status" value="1"/>
</dbReference>
<name>A0A1H2B887_9ACTN</name>
<feature type="chain" id="PRO_5009269653" evidence="1">
    <location>
        <begin position="22"/>
        <end position="425"/>
    </location>
</feature>
<dbReference type="Proteomes" id="UP000198688">
    <property type="component" value="Chromosome I"/>
</dbReference>
<dbReference type="SUPFAM" id="SSF53850">
    <property type="entry name" value="Periplasmic binding protein-like II"/>
    <property type="match status" value="1"/>
</dbReference>
<dbReference type="PANTHER" id="PTHR43649">
    <property type="entry name" value="ARABINOSE-BINDING PROTEIN-RELATED"/>
    <property type="match status" value="1"/>
</dbReference>
<gene>
    <name evidence="2" type="ORF">SAMN04489716_4421</name>
</gene>
<reference evidence="2 3" key="1">
    <citation type="submission" date="2016-10" db="EMBL/GenBank/DDBJ databases">
        <authorList>
            <person name="de Groot N.N."/>
        </authorList>
    </citation>
    <scope>NUCLEOTIDE SEQUENCE [LARGE SCALE GENOMIC DNA]</scope>
    <source>
        <strain evidence="2 3">DSM 43941</strain>
    </source>
</reference>
<dbReference type="InterPro" id="IPR050490">
    <property type="entry name" value="Bact_solute-bd_prot1"/>
</dbReference>
<protein>
    <submittedName>
        <fullName evidence="2">Carbohydrate ABC transporter substrate-binding protein, CUT1 family</fullName>
    </submittedName>
</protein>
<dbReference type="Gene3D" id="3.40.190.10">
    <property type="entry name" value="Periplasmic binding protein-like II"/>
    <property type="match status" value="2"/>
</dbReference>
<dbReference type="AlphaFoldDB" id="A0A1H2B887"/>
<dbReference type="STRING" id="113562.SAMN04489716_4421"/>
<dbReference type="OrthoDB" id="7918484at2"/>
<organism evidence="2 3">
    <name type="scientific">Actinoplanes derwentensis</name>
    <dbReference type="NCBI Taxonomy" id="113562"/>
    <lineage>
        <taxon>Bacteria</taxon>
        <taxon>Bacillati</taxon>
        <taxon>Actinomycetota</taxon>
        <taxon>Actinomycetes</taxon>
        <taxon>Micromonosporales</taxon>
        <taxon>Micromonosporaceae</taxon>
        <taxon>Actinoplanes</taxon>
    </lineage>
</organism>
<dbReference type="Pfam" id="PF01547">
    <property type="entry name" value="SBP_bac_1"/>
    <property type="match status" value="1"/>
</dbReference>
<dbReference type="EMBL" id="LT629758">
    <property type="protein sequence ID" value="SDT54485.1"/>
    <property type="molecule type" value="Genomic_DNA"/>
</dbReference>
<evidence type="ECO:0000313" key="2">
    <source>
        <dbReference type="EMBL" id="SDT54485.1"/>
    </source>
</evidence>
<dbReference type="RefSeq" id="WP_092546363.1">
    <property type="nucleotide sequence ID" value="NZ_BOMJ01000033.1"/>
</dbReference>
<evidence type="ECO:0000313" key="3">
    <source>
        <dbReference type="Proteomes" id="UP000198688"/>
    </source>
</evidence>
<evidence type="ECO:0000256" key="1">
    <source>
        <dbReference type="SAM" id="SignalP"/>
    </source>
</evidence>
<proteinExistence type="predicted"/>
<dbReference type="InterPro" id="IPR006059">
    <property type="entry name" value="SBP"/>
</dbReference>
<dbReference type="PROSITE" id="PS51257">
    <property type="entry name" value="PROKAR_LIPOPROTEIN"/>
    <property type="match status" value="1"/>
</dbReference>
<accession>A0A1H2B887</accession>
<dbReference type="InterPro" id="IPR006311">
    <property type="entry name" value="TAT_signal"/>
</dbReference>
<sequence>MVNRRQLLMLGALGAAAPALTACGGGDDVDGTGAATLNFAFWGNDDRAGKYKQAIDLFQQQNTTIKVQTSFAAWDVYWQQRSTEAASSSLPDVLQMDLAYLAKYSRTRQLLKLDDNLGSGLNVSGIDPNILPAGKYEDGTFAIPTGTNAFTLNYNATLLAELGVAEPKAPLTWAQYQQFIKDVSAKGAARPEKVYGSWDYTSVFWTFLHFVRQSGKDPFNGNKINFTEADLTAWWSSTAPMRPTELLPAKVVTELKPVSPFAKSRTASEFSWDNQIAGYLGDAGGKGEFKQLTLPTDSGTSGLFYKASMLLAVAQNSKFPKQSVKLIDFLINNPEVGKIFGTSKGVPVVQAQRDAIQATGIDANVLAYEASVKSSVGTSQGALPEGFGTIETDFLTISEEISYGKVTPADAAKRWFANAADALEQ</sequence>
<keyword evidence="1" id="KW-0732">Signal</keyword>
<keyword evidence="3" id="KW-1185">Reference proteome</keyword>
<feature type="signal peptide" evidence="1">
    <location>
        <begin position="1"/>
        <end position="21"/>
    </location>
</feature>
<dbReference type="PROSITE" id="PS51318">
    <property type="entry name" value="TAT"/>
    <property type="match status" value="1"/>
</dbReference>